<dbReference type="SUPFAM" id="SSF50814">
    <property type="entry name" value="Lipocalins"/>
    <property type="match status" value="1"/>
</dbReference>
<dbReference type="Proteomes" id="UP001497525">
    <property type="component" value="Unassembled WGS sequence"/>
</dbReference>
<dbReference type="GO" id="GO:0008289">
    <property type="term" value="F:lipid binding"/>
    <property type="evidence" value="ECO:0007669"/>
    <property type="project" value="UniProtKB-KW"/>
</dbReference>
<sequence length="133" mass="14491">MAKLAGTWKHVSTEHMEELAACLGADEELQRELAAENGDLAIELPDSNTVSIVWLGSTLMEGGLQKFGEVFDFETPTGIVCKAVLTKESETKIKAVQTDSDQQGQMSFELCQDLLFVTTAYGGVTAISKYRRA</sequence>
<evidence type="ECO:0000313" key="1">
    <source>
        <dbReference type="EMBL" id="CAL5131297.1"/>
    </source>
</evidence>
<protein>
    <submittedName>
        <fullName evidence="1">Uncharacterized protein</fullName>
    </submittedName>
</protein>
<proteinExistence type="predicted"/>
<gene>
    <name evidence="1" type="ORF">CDAUBV1_LOCUS3722</name>
</gene>
<accession>A0AAV2T539</accession>
<dbReference type="InterPro" id="IPR012674">
    <property type="entry name" value="Calycin"/>
</dbReference>
<name>A0AAV2T539_CALDB</name>
<dbReference type="AlphaFoldDB" id="A0AAV2T539"/>
<organism evidence="1 2">
    <name type="scientific">Calicophoron daubneyi</name>
    <name type="common">Rumen fluke</name>
    <name type="synonym">Paramphistomum daubneyi</name>
    <dbReference type="NCBI Taxonomy" id="300641"/>
    <lineage>
        <taxon>Eukaryota</taxon>
        <taxon>Metazoa</taxon>
        <taxon>Spiralia</taxon>
        <taxon>Lophotrochozoa</taxon>
        <taxon>Platyhelminthes</taxon>
        <taxon>Trematoda</taxon>
        <taxon>Digenea</taxon>
        <taxon>Plagiorchiida</taxon>
        <taxon>Pronocephalata</taxon>
        <taxon>Paramphistomoidea</taxon>
        <taxon>Paramphistomidae</taxon>
        <taxon>Calicophoron</taxon>
    </lineage>
</organism>
<dbReference type="EMBL" id="CAXLJL010000090">
    <property type="protein sequence ID" value="CAL5131297.1"/>
    <property type="molecule type" value="Genomic_DNA"/>
</dbReference>
<dbReference type="Gene3D" id="2.40.128.20">
    <property type="match status" value="1"/>
</dbReference>
<comment type="caution">
    <text evidence="1">The sequence shown here is derived from an EMBL/GenBank/DDBJ whole genome shotgun (WGS) entry which is preliminary data.</text>
</comment>
<reference evidence="1" key="1">
    <citation type="submission" date="2024-06" db="EMBL/GenBank/DDBJ databases">
        <authorList>
            <person name="Liu X."/>
            <person name="Lenzi L."/>
            <person name="Haldenby T S."/>
            <person name="Uol C."/>
        </authorList>
    </citation>
    <scope>NUCLEOTIDE SEQUENCE</scope>
</reference>
<evidence type="ECO:0000313" key="2">
    <source>
        <dbReference type="Proteomes" id="UP001497525"/>
    </source>
</evidence>